<evidence type="ECO:0000256" key="1">
    <source>
        <dbReference type="SAM" id="MobiDB-lite"/>
    </source>
</evidence>
<comment type="caution">
    <text evidence="4">The sequence shown here is derived from an EMBL/GenBank/DDBJ whole genome shotgun (WGS) entry which is preliminary data.</text>
</comment>
<sequence length="367" mass="40361">MVARVIRASLKHVAYSQVRLNLVRLGIATYVLFFVILARGIEGIGKLSNIIGKVSVIRSGQMFPADKDFILYETDELVTYEKTAAKILFHDGSSVMAFQNAHLKLIEYKIKPRSQTTQDVESAIDVIKGKVRFFVKPQEETENNVGKTDAKFKTSNSVMGIRGTSGFIDATFEGSTQVIVLTGVVEVTSLSDPSKSVFVPANRFSEIVGNKAPSFPKAIPPMILNRLNTDATTLDPNVKREEEKYKKGNNNENKPGNESGSNNNSSKYKESAATNSDINEQKKQVFNPDGSSAVVSTNNSLNELLVKQGNPSLRPTSYGNYEPIKKSLEQTTNLSDKINKQVENVVQTVTTPQIRSVNIIVNTPTLP</sequence>
<evidence type="ECO:0000256" key="2">
    <source>
        <dbReference type="SAM" id="Phobius"/>
    </source>
</evidence>
<dbReference type="AlphaFoldDB" id="A0A369KUQ8"/>
<keyword evidence="2" id="KW-1133">Transmembrane helix</keyword>
<evidence type="ECO:0000259" key="3">
    <source>
        <dbReference type="Pfam" id="PF04773"/>
    </source>
</evidence>
<reference evidence="4" key="1">
    <citation type="submission" date="2018-04" db="EMBL/GenBank/DDBJ databases">
        <title>Draft genome sequence of the Candidatus Spirobacillus cienkowskii, a pathogen of freshwater Daphnia species, reconstructed from hemolymph metagenomic reads.</title>
        <authorList>
            <person name="Bresciani L."/>
            <person name="Lemos L.N."/>
            <person name="Wale N."/>
            <person name="Lin J.Y."/>
            <person name="Fernandes G.R."/>
            <person name="Duffy M.A."/>
            <person name="Rodrigues J.M."/>
        </authorList>
    </citation>
    <scope>NUCLEOTIDE SEQUENCE [LARGE SCALE GENOMIC DNA]</scope>
    <source>
        <strain evidence="4">Binning01</strain>
    </source>
</reference>
<dbReference type="InterPro" id="IPR006860">
    <property type="entry name" value="FecR"/>
</dbReference>
<evidence type="ECO:0000313" key="4">
    <source>
        <dbReference type="EMBL" id="RDB36445.1"/>
    </source>
</evidence>
<feature type="compositionally biased region" description="Low complexity" evidence="1">
    <location>
        <begin position="248"/>
        <end position="266"/>
    </location>
</feature>
<organism evidence="4 5">
    <name type="scientific">Spirobacillus cienkowskii</name>
    <dbReference type="NCBI Taxonomy" id="495820"/>
    <lineage>
        <taxon>Bacteria</taxon>
        <taxon>Pseudomonadati</taxon>
        <taxon>Bdellovibrionota</taxon>
        <taxon>Oligoflexia</taxon>
        <taxon>Silvanigrellales</taxon>
        <taxon>Spirobacillus</taxon>
    </lineage>
</organism>
<name>A0A369KUQ8_9BACT</name>
<dbReference type="Proteomes" id="UP000253934">
    <property type="component" value="Unassembled WGS sequence"/>
</dbReference>
<feature type="compositionally biased region" description="Basic and acidic residues" evidence="1">
    <location>
        <begin position="237"/>
        <end position="246"/>
    </location>
</feature>
<feature type="region of interest" description="Disordered" evidence="1">
    <location>
        <begin position="230"/>
        <end position="275"/>
    </location>
</feature>
<dbReference type="Pfam" id="PF04773">
    <property type="entry name" value="FecR"/>
    <property type="match status" value="1"/>
</dbReference>
<evidence type="ECO:0000313" key="5">
    <source>
        <dbReference type="Proteomes" id="UP000253934"/>
    </source>
</evidence>
<gene>
    <name evidence="4" type="ORF">DCC88_04770</name>
</gene>
<keyword evidence="2" id="KW-0472">Membrane</keyword>
<dbReference type="EMBL" id="QOVW01000060">
    <property type="protein sequence ID" value="RDB36445.1"/>
    <property type="molecule type" value="Genomic_DNA"/>
</dbReference>
<keyword evidence="5" id="KW-1185">Reference proteome</keyword>
<feature type="transmembrane region" description="Helical" evidence="2">
    <location>
        <begin position="21"/>
        <end position="41"/>
    </location>
</feature>
<accession>A0A369KUQ8</accession>
<dbReference type="PANTHER" id="PTHR38731">
    <property type="entry name" value="LIPL45-RELATED LIPOPROTEIN-RELATED"/>
    <property type="match status" value="1"/>
</dbReference>
<proteinExistence type="predicted"/>
<feature type="domain" description="FecR protein" evidence="3">
    <location>
        <begin position="75"/>
        <end position="186"/>
    </location>
</feature>
<protein>
    <recommendedName>
        <fullName evidence="3">FecR protein domain-containing protein</fullName>
    </recommendedName>
</protein>
<keyword evidence="2" id="KW-0812">Transmembrane</keyword>